<dbReference type="InterPro" id="IPR002197">
    <property type="entry name" value="HTH_Fis"/>
</dbReference>
<evidence type="ECO:0000256" key="2">
    <source>
        <dbReference type="ARBA" id="ARBA00022840"/>
    </source>
</evidence>
<dbReference type="GO" id="GO:0043565">
    <property type="term" value="F:sequence-specific DNA binding"/>
    <property type="evidence" value="ECO:0007669"/>
    <property type="project" value="InterPro"/>
</dbReference>
<dbReference type="GO" id="GO:0005524">
    <property type="term" value="F:ATP binding"/>
    <property type="evidence" value="ECO:0007669"/>
    <property type="project" value="UniProtKB-KW"/>
</dbReference>
<dbReference type="Proteomes" id="UP001145050">
    <property type="component" value="Unassembled WGS sequence"/>
</dbReference>
<dbReference type="InterPro" id="IPR029016">
    <property type="entry name" value="GAF-like_dom_sf"/>
</dbReference>
<keyword evidence="1" id="KW-0547">Nucleotide-binding</keyword>
<dbReference type="PRINTS" id="PR01590">
    <property type="entry name" value="HTHFIS"/>
</dbReference>
<dbReference type="InterPro" id="IPR002078">
    <property type="entry name" value="Sigma_54_int"/>
</dbReference>
<dbReference type="Gene3D" id="3.30.450.40">
    <property type="match status" value="1"/>
</dbReference>
<dbReference type="InterPro" id="IPR009057">
    <property type="entry name" value="Homeodomain-like_sf"/>
</dbReference>
<organism evidence="8 9">
    <name type="scientific">Terrihalobacillus insolitus</name>
    <dbReference type="NCBI Taxonomy" id="2950438"/>
    <lineage>
        <taxon>Bacteria</taxon>
        <taxon>Bacillati</taxon>
        <taxon>Bacillota</taxon>
        <taxon>Bacilli</taxon>
        <taxon>Bacillales</taxon>
        <taxon>Bacillaceae</taxon>
        <taxon>Terrihalobacillus</taxon>
    </lineage>
</organism>
<evidence type="ECO:0000313" key="8">
    <source>
        <dbReference type="EMBL" id="MDC3423240.1"/>
    </source>
</evidence>
<dbReference type="InterPro" id="IPR025662">
    <property type="entry name" value="Sigma_54_int_dom_ATP-bd_1"/>
</dbReference>
<dbReference type="InterPro" id="IPR025944">
    <property type="entry name" value="Sigma_54_int_dom_CS"/>
</dbReference>
<accession>A0A9X3WQ94</accession>
<dbReference type="FunFam" id="3.40.50.300:FF:000006">
    <property type="entry name" value="DNA-binding transcriptional regulator NtrC"/>
    <property type="match status" value="1"/>
</dbReference>
<dbReference type="PROSITE" id="PS50045">
    <property type="entry name" value="SIGMA54_INTERACT_4"/>
    <property type="match status" value="1"/>
</dbReference>
<dbReference type="Gene3D" id="1.10.10.60">
    <property type="entry name" value="Homeodomain-like"/>
    <property type="match status" value="1"/>
</dbReference>
<dbReference type="InterPro" id="IPR058031">
    <property type="entry name" value="AAA_lid_NorR"/>
</dbReference>
<keyword evidence="9" id="KW-1185">Reference proteome</keyword>
<dbReference type="PROSITE" id="PS00688">
    <property type="entry name" value="SIGMA54_INTERACT_3"/>
    <property type="match status" value="1"/>
</dbReference>
<dbReference type="Pfam" id="PF02954">
    <property type="entry name" value="HTH_8"/>
    <property type="match status" value="1"/>
</dbReference>
<dbReference type="InterPro" id="IPR027417">
    <property type="entry name" value="P-loop_NTPase"/>
</dbReference>
<dbReference type="PROSITE" id="PS50112">
    <property type="entry name" value="PAS"/>
    <property type="match status" value="1"/>
</dbReference>
<proteinExistence type="predicted"/>
<dbReference type="Gene3D" id="1.10.8.60">
    <property type="match status" value="1"/>
</dbReference>
<dbReference type="InterPro" id="IPR003593">
    <property type="entry name" value="AAA+_ATPase"/>
</dbReference>
<reference evidence="8" key="1">
    <citation type="submission" date="2022-06" db="EMBL/GenBank/DDBJ databases">
        <title>Aquibacillus sp. a new bacterium isolated from soil saline samples.</title>
        <authorList>
            <person name="Galisteo C."/>
            <person name="De La Haba R."/>
            <person name="Sanchez-Porro C."/>
            <person name="Ventosa A."/>
        </authorList>
    </citation>
    <scope>NUCLEOTIDE SEQUENCE</scope>
    <source>
        <strain evidence="8">3ASR75-11</strain>
    </source>
</reference>
<dbReference type="SUPFAM" id="SSF55781">
    <property type="entry name" value="GAF domain-like"/>
    <property type="match status" value="1"/>
</dbReference>
<dbReference type="Gene3D" id="3.30.450.20">
    <property type="entry name" value="PAS domain"/>
    <property type="match status" value="1"/>
</dbReference>
<comment type="caution">
    <text evidence="8">The sequence shown here is derived from an EMBL/GenBank/DDBJ whole genome shotgun (WGS) entry which is preliminary data.</text>
</comment>
<evidence type="ECO:0000256" key="4">
    <source>
        <dbReference type="ARBA" id="ARBA00023125"/>
    </source>
</evidence>
<dbReference type="Gene3D" id="3.40.50.300">
    <property type="entry name" value="P-loop containing nucleotide triphosphate hydrolases"/>
    <property type="match status" value="1"/>
</dbReference>
<dbReference type="InterPro" id="IPR025943">
    <property type="entry name" value="Sigma_54_int_dom_ATP-bd_2"/>
</dbReference>
<dbReference type="PROSITE" id="PS00675">
    <property type="entry name" value="SIGMA54_INTERACT_1"/>
    <property type="match status" value="1"/>
</dbReference>
<dbReference type="SUPFAM" id="SSF46689">
    <property type="entry name" value="Homeodomain-like"/>
    <property type="match status" value="1"/>
</dbReference>
<sequence length="639" mass="72548">MWERFVLQDSMDVRVAEFIQQSWLRSKSYKVNPHQKTGKVYPHKRNKSLQVHANLIYHSESLMKDLYELVKGSDFTVILCDRNGIILKQIGDETTLSYAKEIQFVEGADWSEEAVGTNAIGTCIFEKRPLQIFAHEHYSKICQQWTCSASPILSEDGEVLGVLNMSGPSDKVHPHTLGMVVSAVKAIENKIRLQEKMNNLELMKGYLEATTNTLNSGIMILNNEGRIIKINDKLQHIIGLTENEWVGKKSEELFTNRLFEDIHLSDKKVDDVEIRIKLKAYSKEINVFLTKRPIIKNGKRIGSLILFEEVNKVHKFVNKVTGNRAKVTFNDIIGNNKLLTARIQEAKLASQSVSNVLLLGESGTGKDLFAQAIHNHSNRKDKPFIAINCGAIPKDLLGSELFGYADGAFTGAKRGGNSGKFELADGGTIFLDEIGEMPLDMQVLLLRLLENRELVRIGGSKAIHVDVRIISATNKDLYEEVQKGSFREDLFFRLNVLPIKIPPLRERKDDIELLTNHFVSEINHKLFKKIETISPDFIRALREYEWPGNVRELHNITERMVSKSQGNKLEQLPTELVEPLTKNLSFPSSEILPKKNHVKKLTLINTIKQCNYNYSKAAKKLGISRSTLYRQLDRFGLKS</sequence>
<dbReference type="Pfam" id="PF01590">
    <property type="entry name" value="GAF"/>
    <property type="match status" value="1"/>
</dbReference>
<gene>
    <name evidence="8" type="ORF">NC797_01795</name>
</gene>
<evidence type="ECO:0000256" key="1">
    <source>
        <dbReference type="ARBA" id="ARBA00022741"/>
    </source>
</evidence>
<keyword evidence="3" id="KW-0805">Transcription regulation</keyword>
<dbReference type="AlphaFoldDB" id="A0A9X3WQ94"/>
<dbReference type="PANTHER" id="PTHR32071:SF57">
    <property type="entry name" value="C4-DICARBOXYLATE TRANSPORT TRANSCRIPTIONAL REGULATORY PROTEIN DCTD"/>
    <property type="match status" value="1"/>
</dbReference>
<feature type="domain" description="Sigma-54 factor interaction" evidence="6">
    <location>
        <begin position="332"/>
        <end position="562"/>
    </location>
</feature>
<dbReference type="InterPro" id="IPR000014">
    <property type="entry name" value="PAS"/>
</dbReference>
<dbReference type="CDD" id="cd00009">
    <property type="entry name" value="AAA"/>
    <property type="match status" value="1"/>
</dbReference>
<dbReference type="SMART" id="SM00091">
    <property type="entry name" value="PAS"/>
    <property type="match status" value="1"/>
</dbReference>
<dbReference type="EMBL" id="JAMQKB010000001">
    <property type="protein sequence ID" value="MDC3423240.1"/>
    <property type="molecule type" value="Genomic_DNA"/>
</dbReference>
<dbReference type="Pfam" id="PF00158">
    <property type="entry name" value="Sigma54_activat"/>
    <property type="match status" value="1"/>
</dbReference>
<evidence type="ECO:0000259" key="7">
    <source>
        <dbReference type="PROSITE" id="PS50112"/>
    </source>
</evidence>
<evidence type="ECO:0000256" key="5">
    <source>
        <dbReference type="ARBA" id="ARBA00023163"/>
    </source>
</evidence>
<keyword evidence="4" id="KW-0238">DNA-binding</keyword>
<dbReference type="PANTHER" id="PTHR32071">
    <property type="entry name" value="TRANSCRIPTIONAL REGULATORY PROTEIN"/>
    <property type="match status" value="1"/>
</dbReference>
<dbReference type="InterPro" id="IPR013767">
    <property type="entry name" value="PAS_fold"/>
</dbReference>
<evidence type="ECO:0000256" key="3">
    <source>
        <dbReference type="ARBA" id="ARBA00023015"/>
    </source>
</evidence>
<dbReference type="SMART" id="SM00382">
    <property type="entry name" value="AAA"/>
    <property type="match status" value="1"/>
</dbReference>
<dbReference type="GO" id="GO:0006355">
    <property type="term" value="P:regulation of DNA-templated transcription"/>
    <property type="evidence" value="ECO:0007669"/>
    <property type="project" value="InterPro"/>
</dbReference>
<dbReference type="NCBIfam" id="TIGR00229">
    <property type="entry name" value="sensory_box"/>
    <property type="match status" value="1"/>
</dbReference>
<dbReference type="SUPFAM" id="SSF55785">
    <property type="entry name" value="PYP-like sensor domain (PAS domain)"/>
    <property type="match status" value="1"/>
</dbReference>
<keyword evidence="2" id="KW-0067">ATP-binding</keyword>
<dbReference type="InterPro" id="IPR003018">
    <property type="entry name" value="GAF"/>
</dbReference>
<evidence type="ECO:0000313" key="9">
    <source>
        <dbReference type="Proteomes" id="UP001145050"/>
    </source>
</evidence>
<dbReference type="SUPFAM" id="SSF52540">
    <property type="entry name" value="P-loop containing nucleoside triphosphate hydrolases"/>
    <property type="match status" value="1"/>
</dbReference>
<protein>
    <submittedName>
        <fullName evidence="8">Sigma-54-dependent Fis family transcriptional regulator</fullName>
    </submittedName>
</protein>
<dbReference type="Pfam" id="PF25601">
    <property type="entry name" value="AAA_lid_14"/>
    <property type="match status" value="1"/>
</dbReference>
<feature type="domain" description="PAS" evidence="7">
    <location>
        <begin position="203"/>
        <end position="267"/>
    </location>
</feature>
<dbReference type="Pfam" id="PF00989">
    <property type="entry name" value="PAS"/>
    <property type="match status" value="1"/>
</dbReference>
<dbReference type="CDD" id="cd00130">
    <property type="entry name" value="PAS"/>
    <property type="match status" value="1"/>
</dbReference>
<dbReference type="PROSITE" id="PS00676">
    <property type="entry name" value="SIGMA54_INTERACT_2"/>
    <property type="match status" value="1"/>
</dbReference>
<name>A0A9X3WQ94_9BACI</name>
<evidence type="ECO:0000259" key="6">
    <source>
        <dbReference type="PROSITE" id="PS50045"/>
    </source>
</evidence>
<dbReference type="InterPro" id="IPR035965">
    <property type="entry name" value="PAS-like_dom_sf"/>
</dbReference>
<keyword evidence="5" id="KW-0804">Transcription</keyword>